<dbReference type="InterPro" id="IPR013786">
    <property type="entry name" value="AcylCoA_DH/ox_N"/>
</dbReference>
<keyword evidence="4 6" id="KW-0274">FAD</keyword>
<dbReference type="InterPro" id="IPR036250">
    <property type="entry name" value="AcylCo_DH-like_C"/>
</dbReference>
<sequence>MIRNHYEEEHEAFRDTFRTFLEREAIPNRARYRAEGMVDRELYRKMGEQGFLSSWVPEEYGGLGLTDFRYDQVMMEEVAHSLESGIWTGALNRNAPPYVGKYGSEETKRHYLPKLASGEMICGIAMTEPDAGSDIAGFKTRADLQPDGTWVLNGAKTYISYGLIAELFVVAAKTEVNNKRQLGLFLVERGMPGFSNGRKLEKLGFHTQDTAELIFENVVLKPIHVLGDAAKGFDYMRGGLAQERLTTAAQSLPWSQKAIELTIDFVTQRKAFGQTVADFQNTKFKLAEMRTEVDACQAFLDHCVRLFNAGQLDQATAAALKLKTSEVQGRVVDECLQLHGSAGYMQEYPICQLYQDARIFRIFAGTSEVMKIVIAKDMLGR</sequence>
<dbReference type="Gene3D" id="1.20.140.10">
    <property type="entry name" value="Butyryl-CoA Dehydrogenase, subunit A, domain 3"/>
    <property type="match status" value="1"/>
</dbReference>
<evidence type="ECO:0000313" key="10">
    <source>
        <dbReference type="EMBL" id="AYJ85473.1"/>
    </source>
</evidence>
<dbReference type="PANTHER" id="PTHR43884">
    <property type="entry name" value="ACYL-COA DEHYDROGENASE"/>
    <property type="match status" value="1"/>
</dbReference>
<dbReference type="GO" id="GO:0050660">
    <property type="term" value="F:flavin adenine dinucleotide binding"/>
    <property type="evidence" value="ECO:0007669"/>
    <property type="project" value="InterPro"/>
</dbReference>
<proteinExistence type="inferred from homology"/>
<dbReference type="FunFam" id="2.40.110.10:FF:000002">
    <property type="entry name" value="Acyl-CoA dehydrogenase fadE12"/>
    <property type="match status" value="1"/>
</dbReference>
<dbReference type="AlphaFoldDB" id="A0A494TEL2"/>
<keyword evidence="5 6" id="KW-0560">Oxidoreductase</keyword>
<dbReference type="PROSITE" id="PS00072">
    <property type="entry name" value="ACYL_COA_DH_1"/>
    <property type="match status" value="1"/>
</dbReference>
<comment type="similarity">
    <text evidence="2 6">Belongs to the acyl-CoA dehydrogenase family.</text>
</comment>
<evidence type="ECO:0000259" key="9">
    <source>
        <dbReference type="Pfam" id="PF02771"/>
    </source>
</evidence>
<dbReference type="Pfam" id="PF00441">
    <property type="entry name" value="Acyl-CoA_dh_1"/>
    <property type="match status" value="1"/>
</dbReference>
<feature type="domain" description="Acyl-CoA oxidase/dehydrogenase middle" evidence="8">
    <location>
        <begin position="124"/>
        <end position="218"/>
    </location>
</feature>
<dbReference type="GO" id="GO:0003995">
    <property type="term" value="F:acyl-CoA dehydrogenase activity"/>
    <property type="evidence" value="ECO:0007669"/>
    <property type="project" value="InterPro"/>
</dbReference>
<dbReference type="Gene3D" id="2.40.110.10">
    <property type="entry name" value="Butyryl-CoA Dehydrogenase, subunit A, domain 2"/>
    <property type="match status" value="1"/>
</dbReference>
<dbReference type="SUPFAM" id="SSF56645">
    <property type="entry name" value="Acyl-CoA dehydrogenase NM domain-like"/>
    <property type="match status" value="1"/>
</dbReference>
<dbReference type="PANTHER" id="PTHR43884:SF12">
    <property type="entry name" value="ISOVALERYL-COA DEHYDROGENASE, MITOCHONDRIAL-RELATED"/>
    <property type="match status" value="1"/>
</dbReference>
<keyword evidence="11" id="KW-1185">Reference proteome</keyword>
<feature type="domain" description="Acyl-CoA dehydrogenase/oxidase N-terminal" evidence="9">
    <location>
        <begin position="8"/>
        <end position="119"/>
    </location>
</feature>
<evidence type="ECO:0000256" key="3">
    <source>
        <dbReference type="ARBA" id="ARBA00022630"/>
    </source>
</evidence>
<protein>
    <submittedName>
        <fullName evidence="10">Acyl-CoA dehydrogenase</fullName>
    </submittedName>
</protein>
<evidence type="ECO:0000259" key="7">
    <source>
        <dbReference type="Pfam" id="PF00441"/>
    </source>
</evidence>
<dbReference type="InterPro" id="IPR006089">
    <property type="entry name" value="Acyl-CoA_DH_CS"/>
</dbReference>
<evidence type="ECO:0000256" key="4">
    <source>
        <dbReference type="ARBA" id="ARBA00022827"/>
    </source>
</evidence>
<evidence type="ECO:0000259" key="8">
    <source>
        <dbReference type="Pfam" id="PF02770"/>
    </source>
</evidence>
<dbReference type="InterPro" id="IPR006091">
    <property type="entry name" value="Acyl-CoA_Oxase/DH_mid-dom"/>
</dbReference>
<dbReference type="EMBL" id="CP032828">
    <property type="protein sequence ID" value="AYJ85473.1"/>
    <property type="molecule type" value="Genomic_DNA"/>
</dbReference>
<name>A0A494TEL2_SPHPE</name>
<dbReference type="FunFam" id="1.20.140.10:FF:000001">
    <property type="entry name" value="Acyl-CoA dehydrogenase"/>
    <property type="match status" value="1"/>
</dbReference>
<evidence type="ECO:0000256" key="2">
    <source>
        <dbReference type="ARBA" id="ARBA00009347"/>
    </source>
</evidence>
<organism evidence="10 11">
    <name type="scientific">Sphingomonas paeninsulae</name>
    <dbReference type="NCBI Taxonomy" id="2319844"/>
    <lineage>
        <taxon>Bacteria</taxon>
        <taxon>Pseudomonadati</taxon>
        <taxon>Pseudomonadota</taxon>
        <taxon>Alphaproteobacteria</taxon>
        <taxon>Sphingomonadales</taxon>
        <taxon>Sphingomonadaceae</taxon>
        <taxon>Sphingomonas</taxon>
    </lineage>
</organism>
<dbReference type="KEGG" id="spha:D3Y57_03425"/>
<dbReference type="InterPro" id="IPR009100">
    <property type="entry name" value="AcylCoA_DH/oxidase_NM_dom_sf"/>
</dbReference>
<dbReference type="InterPro" id="IPR037069">
    <property type="entry name" value="AcylCoA_DH/ox_N_sf"/>
</dbReference>
<dbReference type="Gene3D" id="1.10.540.10">
    <property type="entry name" value="Acyl-CoA dehydrogenase/oxidase, N-terminal domain"/>
    <property type="match status" value="1"/>
</dbReference>
<dbReference type="RefSeq" id="WP_121152099.1">
    <property type="nucleotide sequence ID" value="NZ_CP032828.1"/>
</dbReference>
<dbReference type="SUPFAM" id="SSF47203">
    <property type="entry name" value="Acyl-CoA dehydrogenase C-terminal domain-like"/>
    <property type="match status" value="1"/>
</dbReference>
<evidence type="ECO:0000313" key="11">
    <source>
        <dbReference type="Proteomes" id="UP000276254"/>
    </source>
</evidence>
<evidence type="ECO:0000256" key="1">
    <source>
        <dbReference type="ARBA" id="ARBA00001974"/>
    </source>
</evidence>
<evidence type="ECO:0000256" key="6">
    <source>
        <dbReference type="RuleBase" id="RU362125"/>
    </source>
</evidence>
<comment type="cofactor">
    <cofactor evidence="1 6">
        <name>FAD</name>
        <dbReference type="ChEBI" id="CHEBI:57692"/>
    </cofactor>
</comment>
<geneLocation type="plasmid" evidence="10">
    <name>unnamed1</name>
</geneLocation>
<reference evidence="10 11" key="1">
    <citation type="submission" date="2018-09" db="EMBL/GenBank/DDBJ databases">
        <title>Sphingomonas peninsula sp. nov., isolated from fildes peninsula, Antarctic soil.</title>
        <authorList>
            <person name="Yingchao G."/>
        </authorList>
    </citation>
    <scope>NUCLEOTIDE SEQUENCE [LARGE SCALE GENOMIC DNA]</scope>
    <source>
        <strain evidence="10 11">YZ-8</strain>
        <plasmid evidence="10 11">unnamed1</plasmid>
    </source>
</reference>
<keyword evidence="3 6" id="KW-0285">Flavoprotein</keyword>
<dbReference type="OrthoDB" id="9780544at2"/>
<feature type="domain" description="Acyl-CoA dehydrogenase/oxidase C-terminal" evidence="7">
    <location>
        <begin position="231"/>
        <end position="378"/>
    </location>
</feature>
<gene>
    <name evidence="10" type="ORF">D3Y57_03425</name>
</gene>
<keyword evidence="10" id="KW-0614">Plasmid</keyword>
<dbReference type="InterPro" id="IPR009075">
    <property type="entry name" value="AcylCo_DH/oxidase_C"/>
</dbReference>
<evidence type="ECO:0000256" key="5">
    <source>
        <dbReference type="ARBA" id="ARBA00023002"/>
    </source>
</evidence>
<dbReference type="InterPro" id="IPR046373">
    <property type="entry name" value="Acyl-CoA_Oxase/DH_mid-dom_sf"/>
</dbReference>
<dbReference type="Proteomes" id="UP000276254">
    <property type="component" value="Plasmid unnamed1"/>
</dbReference>
<dbReference type="Pfam" id="PF02770">
    <property type="entry name" value="Acyl-CoA_dh_M"/>
    <property type="match status" value="1"/>
</dbReference>
<accession>A0A494TEL2</accession>
<dbReference type="Pfam" id="PF02771">
    <property type="entry name" value="Acyl-CoA_dh_N"/>
    <property type="match status" value="1"/>
</dbReference>